<evidence type="ECO:0000256" key="1">
    <source>
        <dbReference type="SAM" id="MobiDB-lite"/>
    </source>
</evidence>
<reference evidence="3 4" key="1">
    <citation type="journal article" date="2019" name="Int. J. Syst. Evol. Microbiol.">
        <title>The Global Catalogue of Microorganisms (GCM) 10K type strain sequencing project: providing services to taxonomists for standard genome sequencing and annotation.</title>
        <authorList>
            <consortium name="The Broad Institute Genomics Platform"/>
            <consortium name="The Broad Institute Genome Sequencing Center for Infectious Disease"/>
            <person name="Wu L."/>
            <person name="Ma J."/>
        </authorList>
    </citation>
    <scope>NUCLEOTIDE SEQUENCE [LARGE SCALE GENOMIC DNA]</scope>
    <source>
        <strain evidence="3 4">JCM 10673</strain>
    </source>
</reference>
<evidence type="ECO:0000313" key="4">
    <source>
        <dbReference type="Proteomes" id="UP001501005"/>
    </source>
</evidence>
<protein>
    <submittedName>
        <fullName evidence="3">Uncharacterized protein</fullName>
    </submittedName>
</protein>
<evidence type="ECO:0000256" key="2">
    <source>
        <dbReference type="SAM" id="Phobius"/>
    </source>
</evidence>
<feature type="region of interest" description="Disordered" evidence="1">
    <location>
        <begin position="1"/>
        <end position="40"/>
    </location>
</feature>
<organism evidence="3 4">
    <name type="scientific">Streptomyces thermoalcalitolerans</name>
    <dbReference type="NCBI Taxonomy" id="65605"/>
    <lineage>
        <taxon>Bacteria</taxon>
        <taxon>Bacillati</taxon>
        <taxon>Actinomycetota</taxon>
        <taxon>Actinomycetes</taxon>
        <taxon>Kitasatosporales</taxon>
        <taxon>Streptomycetaceae</taxon>
        <taxon>Streptomyces</taxon>
    </lineage>
</organism>
<keyword evidence="4" id="KW-1185">Reference proteome</keyword>
<name>A0ABN1NX48_9ACTN</name>
<sequence>MPLGPGPSPSAQEPGQDRPPRPSSPAASVSTSVPAPAPARRLVRGRVPLVAGALAVLLAGTLTAGLLALRGEDTPSADGGAGNRAAARPSPSVPALAEPVSALGPAAPRGVWSLS</sequence>
<keyword evidence="2" id="KW-0472">Membrane</keyword>
<proteinExistence type="predicted"/>
<feature type="region of interest" description="Disordered" evidence="1">
    <location>
        <begin position="71"/>
        <end position="115"/>
    </location>
</feature>
<keyword evidence="2" id="KW-0812">Transmembrane</keyword>
<comment type="caution">
    <text evidence="3">The sequence shown here is derived from an EMBL/GenBank/DDBJ whole genome shotgun (WGS) entry which is preliminary data.</text>
</comment>
<feature type="compositionally biased region" description="Low complexity" evidence="1">
    <location>
        <begin position="24"/>
        <end position="40"/>
    </location>
</feature>
<gene>
    <name evidence="3" type="ORF">GCM10009549_35230</name>
</gene>
<feature type="compositionally biased region" description="Low complexity" evidence="1">
    <location>
        <begin position="83"/>
        <end position="97"/>
    </location>
</feature>
<dbReference type="EMBL" id="BAAAHG010000029">
    <property type="protein sequence ID" value="GAA0917983.1"/>
    <property type="molecule type" value="Genomic_DNA"/>
</dbReference>
<keyword evidence="2" id="KW-1133">Transmembrane helix</keyword>
<accession>A0ABN1NX48</accession>
<feature type="transmembrane region" description="Helical" evidence="2">
    <location>
        <begin position="49"/>
        <end position="69"/>
    </location>
</feature>
<evidence type="ECO:0000313" key="3">
    <source>
        <dbReference type="EMBL" id="GAA0917983.1"/>
    </source>
</evidence>
<dbReference type="Proteomes" id="UP001501005">
    <property type="component" value="Unassembled WGS sequence"/>
</dbReference>